<evidence type="ECO:0000259" key="1">
    <source>
        <dbReference type="SMART" id="SM00478"/>
    </source>
</evidence>
<dbReference type="EMBL" id="ML178873">
    <property type="protein sequence ID" value="TFK95815.1"/>
    <property type="molecule type" value="Genomic_DNA"/>
</dbReference>
<protein>
    <submittedName>
        <fullName evidence="2">DNA glycosylase</fullName>
    </submittedName>
</protein>
<dbReference type="GO" id="GO:0006285">
    <property type="term" value="P:base-excision repair, AP site formation"/>
    <property type="evidence" value="ECO:0007669"/>
    <property type="project" value="UniProtKB-ARBA"/>
</dbReference>
<evidence type="ECO:0000313" key="3">
    <source>
        <dbReference type="Proteomes" id="UP000305067"/>
    </source>
</evidence>
<dbReference type="SUPFAM" id="SSF48150">
    <property type="entry name" value="DNA-glycosylase"/>
    <property type="match status" value="1"/>
</dbReference>
<dbReference type="OrthoDB" id="5607at2759"/>
<dbReference type="InterPro" id="IPR023170">
    <property type="entry name" value="HhH_base_excis_C"/>
</dbReference>
<dbReference type="InterPro" id="IPR003265">
    <property type="entry name" value="HhH-GPD_domain"/>
</dbReference>
<dbReference type="AlphaFoldDB" id="A0A5C3Q141"/>
<dbReference type="InterPro" id="IPR011257">
    <property type="entry name" value="DNA_glycosylase"/>
</dbReference>
<dbReference type="Pfam" id="PF00730">
    <property type="entry name" value="HhH-GPD"/>
    <property type="match status" value="1"/>
</dbReference>
<proteinExistence type="predicted"/>
<gene>
    <name evidence="2" type="ORF">BDV98DRAFT_368295</name>
</gene>
<name>A0A5C3Q141_9AGAR</name>
<organism evidence="2 3">
    <name type="scientific">Pterulicium gracile</name>
    <dbReference type="NCBI Taxonomy" id="1884261"/>
    <lineage>
        <taxon>Eukaryota</taxon>
        <taxon>Fungi</taxon>
        <taxon>Dikarya</taxon>
        <taxon>Basidiomycota</taxon>
        <taxon>Agaricomycotina</taxon>
        <taxon>Agaricomycetes</taxon>
        <taxon>Agaricomycetidae</taxon>
        <taxon>Agaricales</taxon>
        <taxon>Pleurotineae</taxon>
        <taxon>Pterulaceae</taxon>
        <taxon>Pterulicium</taxon>
    </lineage>
</organism>
<sequence>MSACDFDQLASGWVVSRERHVCLCPRLQILIPFLPHRHPERELPFLAFTRPPHLLPASSPRLSTLFSSTMAPRTRKRTRANSDSTVLNALQAMEETSPGVLQTNTAVTDAKQEKKAPESPTAKKLKLLDAYVTESPFPTFPHPTHAEAHIVHDLLAKAHGAVARPSLPPDASVNSAQTCGRSVNVIDALIGVILSQNTTGKNSSSAKRSLDSTFGRNKFAAMASAPVEDVVEAIRHGGLANKKGAMIHNLLHSIKQKHGDYSLQHLLSSSLSNDEVMKELISYNGVGPKSASCVLLFCLGRQSFAVDTHVFRLSKVLGWLPEKVKNDRVRGQAHLDLKIPDEIKYGLHVLLVRHGKSCKGCRSGGKADCILKDARKSFPQPVESESSS</sequence>
<dbReference type="Proteomes" id="UP000305067">
    <property type="component" value="Unassembled WGS sequence"/>
</dbReference>
<dbReference type="CDD" id="cd00056">
    <property type="entry name" value="ENDO3c"/>
    <property type="match status" value="1"/>
</dbReference>
<dbReference type="STRING" id="1884261.A0A5C3Q141"/>
<dbReference type="PANTHER" id="PTHR47203:SF1">
    <property type="entry name" value="HYPOTHETICAL BASE EXCISION DNA REPAIR PROTEIN (EUROFUNG)"/>
    <property type="match status" value="1"/>
</dbReference>
<dbReference type="Gene3D" id="1.10.1670.10">
    <property type="entry name" value="Helix-hairpin-Helix base-excision DNA repair enzymes (C-terminal)"/>
    <property type="match status" value="1"/>
</dbReference>
<dbReference type="PANTHER" id="PTHR47203">
    <property type="match status" value="1"/>
</dbReference>
<dbReference type="SMART" id="SM00478">
    <property type="entry name" value="ENDO3c"/>
    <property type="match status" value="1"/>
</dbReference>
<feature type="domain" description="HhH-GPD" evidence="1">
    <location>
        <begin position="194"/>
        <end position="357"/>
    </location>
</feature>
<evidence type="ECO:0000313" key="2">
    <source>
        <dbReference type="EMBL" id="TFK95815.1"/>
    </source>
</evidence>
<reference evidence="2 3" key="1">
    <citation type="journal article" date="2019" name="Nat. Ecol. Evol.">
        <title>Megaphylogeny resolves global patterns of mushroom evolution.</title>
        <authorList>
            <person name="Varga T."/>
            <person name="Krizsan K."/>
            <person name="Foldi C."/>
            <person name="Dima B."/>
            <person name="Sanchez-Garcia M."/>
            <person name="Sanchez-Ramirez S."/>
            <person name="Szollosi G.J."/>
            <person name="Szarkandi J.G."/>
            <person name="Papp V."/>
            <person name="Albert L."/>
            <person name="Andreopoulos W."/>
            <person name="Angelini C."/>
            <person name="Antonin V."/>
            <person name="Barry K.W."/>
            <person name="Bougher N.L."/>
            <person name="Buchanan P."/>
            <person name="Buyck B."/>
            <person name="Bense V."/>
            <person name="Catcheside P."/>
            <person name="Chovatia M."/>
            <person name="Cooper J."/>
            <person name="Damon W."/>
            <person name="Desjardin D."/>
            <person name="Finy P."/>
            <person name="Geml J."/>
            <person name="Haridas S."/>
            <person name="Hughes K."/>
            <person name="Justo A."/>
            <person name="Karasinski D."/>
            <person name="Kautmanova I."/>
            <person name="Kiss B."/>
            <person name="Kocsube S."/>
            <person name="Kotiranta H."/>
            <person name="LaButti K.M."/>
            <person name="Lechner B.E."/>
            <person name="Liimatainen K."/>
            <person name="Lipzen A."/>
            <person name="Lukacs Z."/>
            <person name="Mihaltcheva S."/>
            <person name="Morgado L.N."/>
            <person name="Niskanen T."/>
            <person name="Noordeloos M.E."/>
            <person name="Ohm R.A."/>
            <person name="Ortiz-Santana B."/>
            <person name="Ovrebo C."/>
            <person name="Racz N."/>
            <person name="Riley R."/>
            <person name="Savchenko A."/>
            <person name="Shiryaev A."/>
            <person name="Soop K."/>
            <person name="Spirin V."/>
            <person name="Szebenyi C."/>
            <person name="Tomsovsky M."/>
            <person name="Tulloss R.E."/>
            <person name="Uehling J."/>
            <person name="Grigoriev I.V."/>
            <person name="Vagvolgyi C."/>
            <person name="Papp T."/>
            <person name="Martin F.M."/>
            <person name="Miettinen O."/>
            <person name="Hibbett D.S."/>
            <person name="Nagy L.G."/>
        </authorList>
    </citation>
    <scope>NUCLEOTIDE SEQUENCE [LARGE SCALE GENOMIC DNA]</scope>
    <source>
        <strain evidence="2 3">CBS 309.79</strain>
    </source>
</reference>
<dbReference type="GO" id="GO:0000702">
    <property type="term" value="F:oxidized base lesion DNA N-glycosylase activity"/>
    <property type="evidence" value="ECO:0007669"/>
    <property type="project" value="UniProtKB-ARBA"/>
</dbReference>
<dbReference type="Gene3D" id="1.10.340.30">
    <property type="entry name" value="Hypothetical protein, domain 2"/>
    <property type="match status" value="1"/>
</dbReference>
<keyword evidence="3" id="KW-1185">Reference proteome</keyword>
<accession>A0A5C3Q141</accession>